<protein>
    <recommendedName>
        <fullName evidence="3 5">Phosphoglycolate phosphatase</fullName>
        <ecNumber evidence="3 5">3.1.3.18</ecNumber>
    </recommendedName>
</protein>
<dbReference type="GO" id="GO:0046872">
    <property type="term" value="F:metal ion binding"/>
    <property type="evidence" value="ECO:0007669"/>
    <property type="project" value="UniProtKB-KW"/>
</dbReference>
<dbReference type="InterPro" id="IPR036412">
    <property type="entry name" value="HAD-like_sf"/>
</dbReference>
<dbReference type="NCBIfam" id="TIGR01452">
    <property type="entry name" value="PGP_euk"/>
    <property type="match status" value="1"/>
</dbReference>
<proteinExistence type="inferred from homology"/>
<dbReference type="Gene3D" id="3.40.50.1000">
    <property type="entry name" value="HAD superfamily/HAD-like"/>
    <property type="match status" value="2"/>
</dbReference>
<dbReference type="Pfam" id="PF13344">
    <property type="entry name" value="Hydrolase_6"/>
    <property type="match status" value="1"/>
</dbReference>
<feature type="binding site" evidence="7">
    <location>
        <position position="230"/>
    </location>
    <ligand>
        <name>substrate</name>
    </ligand>
</feature>
<dbReference type="RefSeq" id="XP_039141139.1">
    <property type="nucleotide sequence ID" value="XM_039285205.1"/>
</dbReference>
<dbReference type="PANTHER" id="PTHR19288:SF75">
    <property type="entry name" value="PHOSPHOGLYCOLATE PHOSPHATASE 2"/>
    <property type="match status" value="1"/>
</dbReference>
<dbReference type="InterPro" id="IPR006357">
    <property type="entry name" value="HAD-SF_hydro_IIA"/>
</dbReference>
<evidence type="ECO:0000313" key="10">
    <source>
        <dbReference type="RefSeq" id="XP_039141139.1"/>
    </source>
</evidence>
<comment type="cofactor">
    <cofactor evidence="8">
        <name>Mg(2+)</name>
        <dbReference type="ChEBI" id="CHEBI:18420"/>
    </cofactor>
    <text evidence="8">Divalent metal ions. Mg(2+) is the most effective.</text>
</comment>
<dbReference type="SFLD" id="SFLDS00003">
    <property type="entry name" value="Haloacid_Dehalogenase"/>
    <property type="match status" value="1"/>
</dbReference>
<feature type="active site" description="Nucleophile" evidence="6">
    <location>
        <position position="33"/>
    </location>
</feature>
<dbReference type="GO" id="GO:0008967">
    <property type="term" value="F:phosphoglycolate phosphatase activity"/>
    <property type="evidence" value="ECO:0007669"/>
    <property type="project" value="UniProtKB-EC"/>
</dbReference>
<evidence type="ECO:0000256" key="7">
    <source>
        <dbReference type="PIRSR" id="PIRSR000915-2"/>
    </source>
</evidence>
<gene>
    <name evidence="10" type="primary">LOC120278417</name>
</gene>
<feature type="binding site" evidence="8">
    <location>
        <position position="35"/>
    </location>
    <ligand>
        <name>Mg(2+)</name>
        <dbReference type="ChEBI" id="CHEBI:18420"/>
    </ligand>
</feature>
<name>A0AB40CMF8_DIOCR</name>
<feature type="binding site" evidence="8">
    <location>
        <position position="255"/>
    </location>
    <ligand>
        <name>Mg(2+)</name>
        <dbReference type="ChEBI" id="CHEBI:18420"/>
    </ligand>
</feature>
<dbReference type="GeneID" id="120278417"/>
<dbReference type="SFLD" id="SFLDF00039">
    <property type="entry name" value="phosphoglycolate_phosphatase_2"/>
    <property type="match status" value="1"/>
</dbReference>
<organism evidence="9 10">
    <name type="scientific">Dioscorea cayennensis subsp. rotundata</name>
    <name type="common">White Guinea yam</name>
    <name type="synonym">Dioscorea rotundata</name>
    <dbReference type="NCBI Taxonomy" id="55577"/>
    <lineage>
        <taxon>Eukaryota</taxon>
        <taxon>Viridiplantae</taxon>
        <taxon>Streptophyta</taxon>
        <taxon>Embryophyta</taxon>
        <taxon>Tracheophyta</taxon>
        <taxon>Spermatophyta</taxon>
        <taxon>Magnoliopsida</taxon>
        <taxon>Liliopsida</taxon>
        <taxon>Dioscoreales</taxon>
        <taxon>Dioscoreaceae</taxon>
        <taxon>Dioscorea</taxon>
    </lineage>
</organism>
<keyword evidence="8" id="KW-0479">Metal-binding</keyword>
<evidence type="ECO:0000256" key="6">
    <source>
        <dbReference type="PIRSR" id="PIRSR000915-1"/>
    </source>
</evidence>
<dbReference type="FunFam" id="3.40.50.1000:FF:000039">
    <property type="entry name" value="Phosphoglycolate phosphatase"/>
    <property type="match status" value="1"/>
</dbReference>
<feature type="binding site" evidence="8">
    <location>
        <position position="33"/>
    </location>
    <ligand>
        <name>Mg(2+)</name>
        <dbReference type="ChEBI" id="CHEBI:18420"/>
    </ligand>
</feature>
<dbReference type="PANTHER" id="PTHR19288">
    <property type="entry name" value="4-NITROPHENYLPHOSPHATASE-RELATED"/>
    <property type="match status" value="1"/>
</dbReference>
<evidence type="ECO:0000256" key="3">
    <source>
        <dbReference type="ARBA" id="ARBA00013078"/>
    </source>
</evidence>
<comment type="catalytic activity">
    <reaction evidence="1 5">
        <text>2-phosphoglycolate + H2O = glycolate + phosphate</text>
        <dbReference type="Rhea" id="RHEA:14369"/>
        <dbReference type="ChEBI" id="CHEBI:15377"/>
        <dbReference type="ChEBI" id="CHEBI:29805"/>
        <dbReference type="ChEBI" id="CHEBI:43474"/>
        <dbReference type="ChEBI" id="CHEBI:58033"/>
        <dbReference type="EC" id="3.1.3.18"/>
    </reaction>
</comment>
<feature type="active site" description="Proton donor" evidence="6">
    <location>
        <position position="35"/>
    </location>
</feature>
<dbReference type="EC" id="3.1.3.18" evidence="3 5"/>
<evidence type="ECO:0000256" key="4">
    <source>
        <dbReference type="ARBA" id="ARBA00022801"/>
    </source>
</evidence>
<evidence type="ECO:0000256" key="5">
    <source>
        <dbReference type="PIRNR" id="PIRNR000915"/>
    </source>
</evidence>
<sequence>MAANGAPSSPSFEALSSRTARSLIDSVDAFLFDCDGVIWTGHKLIDGVPEVLQTLRSLGKKLLFVTNNASKSRNQYVKKFHTLGLDVCKDDIFSSSFAAAMFLKLNNFPQNKKAYVVGAEGILEEMNLAGYACLGGPEGGKNMELDLSLLTECDKSIGAVVVGLDKHINHHKLQYATLCIRENPDCLFIATDAAGHLLANLEQCSDYQCAGCTISSLCASTEKEPIVVGKPSSFIMDILVERFQINPAKMCMVGDRLNTDILFGQNAGCKTLLVLSGVTTLSALQDPSNDIYPNYYTSNVFNIVELLRT</sequence>
<dbReference type="InterPro" id="IPR006349">
    <property type="entry name" value="PGP_euk"/>
</dbReference>
<dbReference type="NCBIfam" id="TIGR01460">
    <property type="entry name" value="HAD-SF-IIA"/>
    <property type="match status" value="1"/>
</dbReference>
<evidence type="ECO:0000256" key="1">
    <source>
        <dbReference type="ARBA" id="ARBA00000830"/>
    </source>
</evidence>
<comment type="similarity">
    <text evidence="2">Belongs to the HAD-like hydrolase superfamily. CbbY/CbbZ/Gph/YieH family.</text>
</comment>
<dbReference type="AlphaFoldDB" id="A0AB40CMF8"/>
<dbReference type="SUPFAM" id="SSF56784">
    <property type="entry name" value="HAD-like"/>
    <property type="match status" value="1"/>
</dbReference>
<evidence type="ECO:0000256" key="2">
    <source>
        <dbReference type="ARBA" id="ARBA00006171"/>
    </source>
</evidence>
<dbReference type="Pfam" id="PF13242">
    <property type="entry name" value="Hydrolase_like"/>
    <property type="match status" value="1"/>
</dbReference>
<keyword evidence="4 5" id="KW-0378">Hydrolase</keyword>
<dbReference type="InterPro" id="IPR023214">
    <property type="entry name" value="HAD_sf"/>
</dbReference>
<evidence type="ECO:0000313" key="9">
    <source>
        <dbReference type="Proteomes" id="UP001515500"/>
    </source>
</evidence>
<reference evidence="10" key="1">
    <citation type="submission" date="2025-08" db="UniProtKB">
        <authorList>
            <consortium name="RefSeq"/>
        </authorList>
    </citation>
    <scope>IDENTIFICATION</scope>
</reference>
<dbReference type="Proteomes" id="UP001515500">
    <property type="component" value="Chromosome 16"/>
</dbReference>
<accession>A0AB40CMF8</accession>
<dbReference type="PIRSF" id="PIRSF000915">
    <property type="entry name" value="PGP-type_phosphatase"/>
    <property type="match status" value="1"/>
</dbReference>
<evidence type="ECO:0000256" key="8">
    <source>
        <dbReference type="PIRSR" id="PIRSR000915-3"/>
    </source>
</evidence>
<keyword evidence="8" id="KW-0460">Magnesium</keyword>
<keyword evidence="9" id="KW-1185">Reference proteome</keyword>
<dbReference type="GO" id="GO:0005737">
    <property type="term" value="C:cytoplasm"/>
    <property type="evidence" value="ECO:0007669"/>
    <property type="project" value="TreeGrafter"/>
</dbReference>
<dbReference type="SFLD" id="SFLDG01139">
    <property type="entry name" value="C2.A:_Pyridoxal_Phosphate_Phos"/>
    <property type="match status" value="1"/>
</dbReference>